<feature type="domain" description="Antitoxin SocA-like Panacea" evidence="1">
    <location>
        <begin position="9"/>
        <end position="105"/>
    </location>
</feature>
<comment type="caution">
    <text evidence="2">The sequence shown here is derived from an EMBL/GenBank/DDBJ whole genome shotgun (WGS) entry which is preliminary data.</text>
</comment>
<reference evidence="2" key="1">
    <citation type="journal article" date="2014" name="Front. Microbiol.">
        <title>High frequency of phylogenetically diverse reductive dehalogenase-homologous genes in deep subseafloor sedimentary metagenomes.</title>
        <authorList>
            <person name="Kawai M."/>
            <person name="Futagami T."/>
            <person name="Toyoda A."/>
            <person name="Takaki Y."/>
            <person name="Nishi S."/>
            <person name="Hori S."/>
            <person name="Arai W."/>
            <person name="Tsubouchi T."/>
            <person name="Morono Y."/>
            <person name="Uchiyama I."/>
            <person name="Ito T."/>
            <person name="Fujiyama A."/>
            <person name="Inagaki F."/>
            <person name="Takami H."/>
        </authorList>
    </citation>
    <scope>NUCLEOTIDE SEQUENCE</scope>
    <source>
        <strain evidence="2">Expedition CK06-06</strain>
    </source>
</reference>
<feature type="non-terminal residue" evidence="2">
    <location>
        <position position="1"/>
    </location>
</feature>
<dbReference type="EMBL" id="BARU01013440">
    <property type="protein sequence ID" value="GAH36848.1"/>
    <property type="molecule type" value="Genomic_DNA"/>
</dbReference>
<proteinExistence type="predicted"/>
<dbReference type="Pfam" id="PF13274">
    <property type="entry name" value="SocA_Panacea"/>
    <property type="match status" value="1"/>
</dbReference>
<protein>
    <recommendedName>
        <fullName evidence="1">Antitoxin SocA-like Panacea domain-containing protein</fullName>
    </recommendedName>
</protein>
<accession>X1GV03</accession>
<sequence length="162" mass="18384">PNKSDKIRLNKIAFFVEFAYIFHKERPLSKAEYAAIGNGAVIDSYDPILKKMQKSGKVKLDGYIVRPLKSPDASIPEELPSFIDPLVKKYSLLSNEELISLSHSTDSYKITTNNEKTMGKIIDKKLALLETFFCEDGIAEDEIDENKLPIIDKKKLVRYATK</sequence>
<dbReference type="AlphaFoldDB" id="X1GV03"/>
<organism evidence="2">
    <name type="scientific">marine sediment metagenome</name>
    <dbReference type="NCBI Taxonomy" id="412755"/>
    <lineage>
        <taxon>unclassified sequences</taxon>
        <taxon>metagenomes</taxon>
        <taxon>ecological metagenomes</taxon>
    </lineage>
</organism>
<evidence type="ECO:0000313" key="2">
    <source>
        <dbReference type="EMBL" id="GAH36848.1"/>
    </source>
</evidence>
<evidence type="ECO:0000259" key="1">
    <source>
        <dbReference type="Pfam" id="PF13274"/>
    </source>
</evidence>
<gene>
    <name evidence="2" type="ORF">S03H2_24266</name>
</gene>
<dbReference type="InterPro" id="IPR025272">
    <property type="entry name" value="SocA_Panacea"/>
</dbReference>
<name>X1GV03_9ZZZZ</name>